<dbReference type="HOGENOM" id="CLU_658912_0_0_1"/>
<dbReference type="AlphaFoldDB" id="A0A066XN06"/>
<feature type="region of interest" description="Disordered" evidence="1">
    <location>
        <begin position="261"/>
        <end position="288"/>
    </location>
</feature>
<sequence>MSSGFSEDAGIFMDHEQLYSSGRKLRLSPHKPLPSYGSHLYPIPEGWTSTNMMRSEDEETFSLNRQVFDPRHAPRSSGNIQPDEGADMVVDIVRMIGGSPGPGYSPGPQKLLCRVANAPTTSSREQRHKMPIEGQMLFLKVYDALFWHKVIDVTERALNVPVQAGSAFSNEYGAYHFLYGHGLTGFDPIEFESTGYSPVAPQFSGGWTVKVGSVNPEFANKSRQVAILAIEYVDGVYMRDLFTEAGPMRGPVQLYQASPFDKKPAPASFNTDEERPTQSSNSDGAGWTISEVGSLLNGEAQNTGPTSRLCFTNGWLRRLCGESPDTSTSDDLSGGNSASITADAVTTVPTEMESVEREQEIKDEEPEPSGERMPQSEALAGISGTRDLHPGVDDSQDEAEDLDELNEMFANMNVRHT</sequence>
<feature type="compositionally biased region" description="Polar residues" evidence="1">
    <location>
        <begin position="324"/>
        <end position="340"/>
    </location>
</feature>
<dbReference type="eggNOG" id="ENOG502SCK8">
    <property type="taxonomic scope" value="Eukaryota"/>
</dbReference>
<gene>
    <name evidence="2" type="ORF">CSUB01_09950</name>
</gene>
<dbReference type="EMBL" id="JMSE01000569">
    <property type="protein sequence ID" value="KDN69049.1"/>
    <property type="molecule type" value="Genomic_DNA"/>
</dbReference>
<dbReference type="Proteomes" id="UP000027238">
    <property type="component" value="Unassembled WGS sequence"/>
</dbReference>
<feature type="region of interest" description="Disordered" evidence="1">
    <location>
        <begin position="322"/>
        <end position="399"/>
    </location>
</feature>
<evidence type="ECO:0000313" key="2">
    <source>
        <dbReference type="EMBL" id="KDN69049.1"/>
    </source>
</evidence>
<comment type="caution">
    <text evidence="2">The sequence shown here is derived from an EMBL/GenBank/DDBJ whole genome shotgun (WGS) entry which is preliminary data.</text>
</comment>
<protein>
    <submittedName>
        <fullName evidence="2">Uncharacterized protein</fullName>
    </submittedName>
</protein>
<keyword evidence="3" id="KW-1185">Reference proteome</keyword>
<organism evidence="2 3">
    <name type="scientific">Colletotrichum sublineola</name>
    <name type="common">Sorghum anthracnose fungus</name>
    <dbReference type="NCBI Taxonomy" id="1173701"/>
    <lineage>
        <taxon>Eukaryota</taxon>
        <taxon>Fungi</taxon>
        <taxon>Dikarya</taxon>
        <taxon>Ascomycota</taxon>
        <taxon>Pezizomycotina</taxon>
        <taxon>Sordariomycetes</taxon>
        <taxon>Hypocreomycetidae</taxon>
        <taxon>Glomerellales</taxon>
        <taxon>Glomerellaceae</taxon>
        <taxon>Colletotrichum</taxon>
        <taxon>Colletotrichum graminicola species complex</taxon>
    </lineage>
</organism>
<dbReference type="OMA" id="YDALFWH"/>
<evidence type="ECO:0000256" key="1">
    <source>
        <dbReference type="SAM" id="MobiDB-lite"/>
    </source>
</evidence>
<accession>A0A066XN06</accession>
<name>A0A066XN06_COLSU</name>
<reference evidence="3" key="1">
    <citation type="journal article" date="2014" name="Genome Announc.">
        <title>Draft genome sequence of Colletotrichum sublineola, a destructive pathogen of cultivated sorghum.</title>
        <authorList>
            <person name="Baroncelli R."/>
            <person name="Sanz-Martin J.M."/>
            <person name="Rech G.E."/>
            <person name="Sukno S.A."/>
            <person name="Thon M.R."/>
        </authorList>
    </citation>
    <scope>NUCLEOTIDE SEQUENCE [LARGE SCALE GENOMIC DNA]</scope>
    <source>
        <strain evidence="3">TX430BB</strain>
    </source>
</reference>
<proteinExistence type="predicted"/>
<evidence type="ECO:0000313" key="3">
    <source>
        <dbReference type="Proteomes" id="UP000027238"/>
    </source>
</evidence>
<dbReference type="OrthoDB" id="4267316at2759"/>